<evidence type="ECO:0000313" key="2">
    <source>
        <dbReference type="EMBL" id="ORY52418.1"/>
    </source>
</evidence>
<proteinExistence type="predicted"/>
<feature type="region of interest" description="Disordered" evidence="1">
    <location>
        <begin position="200"/>
        <end position="223"/>
    </location>
</feature>
<feature type="region of interest" description="Disordered" evidence="1">
    <location>
        <begin position="1"/>
        <end position="103"/>
    </location>
</feature>
<gene>
    <name evidence="2" type="ORF">BCR33DRAFT_711740</name>
</gene>
<evidence type="ECO:0000313" key="3">
    <source>
        <dbReference type="Proteomes" id="UP000193642"/>
    </source>
</evidence>
<feature type="compositionally biased region" description="Low complexity" evidence="1">
    <location>
        <begin position="705"/>
        <end position="718"/>
    </location>
</feature>
<feature type="compositionally biased region" description="Low complexity" evidence="1">
    <location>
        <begin position="200"/>
        <end position="211"/>
    </location>
</feature>
<feature type="compositionally biased region" description="Polar residues" evidence="1">
    <location>
        <begin position="254"/>
        <end position="266"/>
    </location>
</feature>
<organism evidence="2 3">
    <name type="scientific">Rhizoclosmatium globosum</name>
    <dbReference type="NCBI Taxonomy" id="329046"/>
    <lineage>
        <taxon>Eukaryota</taxon>
        <taxon>Fungi</taxon>
        <taxon>Fungi incertae sedis</taxon>
        <taxon>Chytridiomycota</taxon>
        <taxon>Chytridiomycota incertae sedis</taxon>
        <taxon>Chytridiomycetes</taxon>
        <taxon>Chytridiales</taxon>
        <taxon>Chytriomycetaceae</taxon>
        <taxon>Rhizoclosmatium</taxon>
    </lineage>
</organism>
<dbReference type="AlphaFoldDB" id="A0A1Y2CZF7"/>
<feature type="region of interest" description="Disordered" evidence="1">
    <location>
        <begin position="240"/>
        <end position="266"/>
    </location>
</feature>
<feature type="compositionally biased region" description="Low complexity" evidence="1">
    <location>
        <begin position="291"/>
        <end position="300"/>
    </location>
</feature>
<feature type="compositionally biased region" description="Acidic residues" evidence="1">
    <location>
        <begin position="30"/>
        <end position="47"/>
    </location>
</feature>
<feature type="compositionally biased region" description="Polar residues" evidence="1">
    <location>
        <begin position="687"/>
        <end position="704"/>
    </location>
</feature>
<name>A0A1Y2CZF7_9FUNG</name>
<accession>A0A1Y2CZF7</accession>
<dbReference type="OrthoDB" id="2121018at2759"/>
<sequence>MQAAQPDLNQVVKEFRFPNPATTSMGIDFSDSEGSDANDNDDNEVDDAGNRSSGDFSPFGGSKNNRKTSDDDGDFNPFKPLANPNKNSTANKGAAGKKVSSADLHSQIHQLEQLMTDSGFTEPRERRRSSAAIVEAFMDSEEAKKTKDSYRQSTQSLLQFLLDSRTAMNMAASSPLPTQSNIFRGTDFVVKNSNRLSTAISSQSSRSNRLSYIGSGPMSESEYNPDIDFVEQELLGDFDSSELSSDYSQDEAQDTITSIQSNSKRNTAASATLRLLMDNEEALRVLQDTESASSGSGTTARPRISNRKRTSVTEIESNLPPPSPSSQNPPVSPTLSPDAKRRRSIPAAPGLMPPPAPRPRTVRPPTANMPPTPSTPPQHGNNTTLLNIIINLPTTHFAPTPSNAPGPETILTLPRTVDLSTTTITDSLITAATHWRHRNFSLALASLHACAVVPWIRKVHDPETGGGITRSSVHPSAVALYILAMCLFEGIATRRDASLGVLVLEMAAGVAVEDGGGRGEEALRGAQREQQMEAEAEVASVTSGISVDASEISGGGSHPARKASLGGRKRPVRGDSVKNPAAGMQYYALADPAWSLVDSFGQGASGASNASFNGDEIVPTPSGGRAAKRLSALHSLTPIEFLRLPTLRLAECYELGRGVKRSQRKAAYYYQVWNALGGGHTGSGNARSIATRSSFSSGHSSNLDSGASTASGSQSTGQRVPLTAEEQNLKKMLKKGLKSGLLAGGGGALFGKKK</sequence>
<reference evidence="2 3" key="1">
    <citation type="submission" date="2016-07" db="EMBL/GenBank/DDBJ databases">
        <title>Pervasive Adenine N6-methylation of Active Genes in Fungi.</title>
        <authorList>
            <consortium name="DOE Joint Genome Institute"/>
            <person name="Mondo S.J."/>
            <person name="Dannebaum R.O."/>
            <person name="Kuo R.C."/>
            <person name="Labutti K."/>
            <person name="Haridas S."/>
            <person name="Kuo A."/>
            <person name="Salamov A."/>
            <person name="Ahrendt S.R."/>
            <person name="Lipzen A."/>
            <person name="Sullivan W."/>
            <person name="Andreopoulos W.B."/>
            <person name="Clum A."/>
            <person name="Lindquist E."/>
            <person name="Daum C."/>
            <person name="Ramamoorthy G.K."/>
            <person name="Gryganskyi A."/>
            <person name="Culley D."/>
            <person name="Magnuson J.K."/>
            <person name="James T.Y."/>
            <person name="O'Malley M.A."/>
            <person name="Stajich J.E."/>
            <person name="Spatafora J.W."/>
            <person name="Visel A."/>
            <person name="Grigoriev I.V."/>
        </authorList>
    </citation>
    <scope>NUCLEOTIDE SEQUENCE [LARGE SCALE GENOMIC DNA]</scope>
    <source>
        <strain evidence="2 3">JEL800</strain>
    </source>
</reference>
<keyword evidence="3" id="KW-1185">Reference proteome</keyword>
<feature type="region of interest" description="Disordered" evidence="1">
    <location>
        <begin position="687"/>
        <end position="721"/>
    </location>
</feature>
<dbReference type="EMBL" id="MCGO01000003">
    <property type="protein sequence ID" value="ORY52418.1"/>
    <property type="molecule type" value="Genomic_DNA"/>
</dbReference>
<evidence type="ECO:0000256" key="1">
    <source>
        <dbReference type="SAM" id="MobiDB-lite"/>
    </source>
</evidence>
<feature type="compositionally biased region" description="Pro residues" evidence="1">
    <location>
        <begin position="367"/>
        <end position="376"/>
    </location>
</feature>
<protein>
    <submittedName>
        <fullName evidence="2">Uncharacterized protein</fullName>
    </submittedName>
</protein>
<comment type="caution">
    <text evidence="2">The sequence shown here is derived from an EMBL/GenBank/DDBJ whole genome shotgun (WGS) entry which is preliminary data.</text>
</comment>
<dbReference type="Proteomes" id="UP000193642">
    <property type="component" value="Unassembled WGS sequence"/>
</dbReference>
<feature type="region of interest" description="Disordered" evidence="1">
    <location>
        <begin position="549"/>
        <end position="574"/>
    </location>
</feature>
<feature type="region of interest" description="Disordered" evidence="1">
    <location>
        <begin position="286"/>
        <end position="381"/>
    </location>
</feature>